<dbReference type="KEGG" id="moc:BB934_06420"/>
<accession>A0A1B2ENR9</accession>
<dbReference type="AlphaFoldDB" id="A0A1B2ENR9"/>
<proteinExistence type="predicted"/>
<dbReference type="Pfam" id="PF12836">
    <property type="entry name" value="HHH_3"/>
    <property type="match status" value="1"/>
</dbReference>
<evidence type="ECO:0000313" key="1">
    <source>
        <dbReference type="EMBL" id="ANY81624.1"/>
    </source>
</evidence>
<reference evidence="1" key="1">
    <citation type="submission" date="2016-07" db="EMBL/GenBank/DDBJ databases">
        <title>Microvirga ossetica sp. nov. a new species of rhizobia isolated from root nodules of the legume species Vicia alpestris Steven originated from North Ossetia region in the Caucasus.</title>
        <authorList>
            <person name="Safronova V.I."/>
            <person name="Kuznetsova I.G."/>
            <person name="Sazanova A.L."/>
            <person name="Belimov A."/>
            <person name="Andronov E."/>
            <person name="Osledkin Y.S."/>
            <person name="Onishchuk O.P."/>
            <person name="Kurchak O.N."/>
            <person name="Shaposhnikov A.I."/>
            <person name="Willems A."/>
            <person name="Tikhonovich I.A."/>
        </authorList>
    </citation>
    <scope>NUCLEOTIDE SEQUENCE [LARGE SCALE GENOMIC DNA]</scope>
    <source>
        <strain evidence="1">V5/3M</strain>
    </source>
</reference>
<organism evidence="1">
    <name type="scientific">Microvirga ossetica</name>
    <dbReference type="NCBI Taxonomy" id="1882682"/>
    <lineage>
        <taxon>Bacteria</taxon>
        <taxon>Pseudomonadati</taxon>
        <taxon>Pseudomonadota</taxon>
        <taxon>Alphaproteobacteria</taxon>
        <taxon>Hyphomicrobiales</taxon>
        <taxon>Methylobacteriaceae</taxon>
        <taxon>Microvirga</taxon>
    </lineage>
</organism>
<dbReference type="Gene3D" id="1.10.150.320">
    <property type="entry name" value="Photosystem II 12 kDa extrinsic protein"/>
    <property type="match status" value="1"/>
</dbReference>
<sequence>MNLTGAVAPPAKAAQPVKVASAVASSGASDASLVDLNKGSLEDLNTLDGAGSLGKAIIRGRPYASVDDLVKKRVLRRPAFEKIKDQVTVQ</sequence>
<dbReference type="EMBL" id="CP016616">
    <property type="protein sequence ID" value="ANY81624.1"/>
    <property type="molecule type" value="Genomic_DNA"/>
</dbReference>
<protein>
    <recommendedName>
        <fullName evidence="2">DNA-binding protein</fullName>
    </recommendedName>
</protein>
<name>A0A1B2ENR9_9HYPH</name>
<dbReference type="SUPFAM" id="SSF81585">
    <property type="entry name" value="PsbU/PolX domain-like"/>
    <property type="match status" value="1"/>
</dbReference>
<gene>
    <name evidence="1" type="ORF">BB934_06420</name>
</gene>
<evidence type="ECO:0008006" key="2">
    <source>
        <dbReference type="Google" id="ProtNLM"/>
    </source>
</evidence>